<name>A0A1S6KUZ4_9CAUD</name>
<accession>A0A1S6KUZ4</accession>
<proteinExistence type="predicted"/>
<gene>
    <name evidence="1" type="ORF">PR1_153</name>
</gene>
<reference evidence="1 2" key="1">
    <citation type="submission" date="2016-12" db="EMBL/GenBank/DDBJ databases">
        <title>Providencia rettgeri phage vB-PreS_PR1 - a deep-branching member of the T5-like siphoviruses.</title>
        <authorList>
            <person name="Oliveira H."/>
            <person name="Pinto G."/>
            <person name="Hendrix H."/>
            <person name="Noben J.-P."/>
            <person name="Gawor J."/>
            <person name="Lobocka M."/>
            <person name="Lavigne R."/>
            <person name="Azeredo J."/>
        </authorList>
    </citation>
    <scope>NUCLEOTIDE SEQUENCE [LARGE SCALE GENOMIC DNA]</scope>
</reference>
<protein>
    <submittedName>
        <fullName evidence="1">Putative terminase small subunit</fullName>
    </submittedName>
</protein>
<keyword evidence="2" id="KW-1185">Reference proteome</keyword>
<dbReference type="Proteomes" id="UP000222417">
    <property type="component" value="Segment"/>
</dbReference>
<dbReference type="EMBL" id="KY363465">
    <property type="protein sequence ID" value="AQT25267.1"/>
    <property type="molecule type" value="Genomic_DNA"/>
</dbReference>
<sequence>MLPATNPTALAPEFIDPEGMMVVEAYFNNGFDIDKAAVALNMPKEGVVKIYNKPEVKQYISTLFNESGFRNKHKLFALLDKIINMKLEQMDETGLGSDQDIMDILKTVHRMKMDEMKMEAELEKIKQAGNRVVANQTNVQVINDPNYASLITKLQGK</sequence>
<evidence type="ECO:0000313" key="2">
    <source>
        <dbReference type="Proteomes" id="UP000222417"/>
    </source>
</evidence>
<evidence type="ECO:0000313" key="1">
    <source>
        <dbReference type="EMBL" id="AQT25267.1"/>
    </source>
</evidence>
<organism evidence="1 2">
    <name type="scientific">Providencia phage vB_PreS_PR1</name>
    <dbReference type="NCBI Taxonomy" id="1931407"/>
    <lineage>
        <taxon>Viruses</taxon>
        <taxon>Duplodnaviria</taxon>
        <taxon>Heunggongvirae</taxon>
        <taxon>Uroviricota</taxon>
        <taxon>Caudoviricetes</taxon>
        <taxon>Demerecviridae</taxon>
        <taxon>Priunavirus</taxon>
        <taxon>Priunavirus PR1</taxon>
    </lineage>
</organism>
<dbReference type="OrthoDB" id="19345at10239"/>